<dbReference type="InterPro" id="IPR009003">
    <property type="entry name" value="Peptidase_S1_PA"/>
</dbReference>
<dbReference type="AlphaFoldDB" id="A0A8J7HLY4"/>
<dbReference type="Gene3D" id="2.40.10.120">
    <property type="match status" value="1"/>
</dbReference>
<dbReference type="EMBL" id="JAECZC010000009">
    <property type="protein sequence ID" value="MBH8562061.1"/>
    <property type="molecule type" value="Genomic_DNA"/>
</dbReference>
<dbReference type="SUPFAM" id="SSF50494">
    <property type="entry name" value="Trypsin-like serine proteases"/>
    <property type="match status" value="1"/>
</dbReference>
<evidence type="ECO:0000313" key="1">
    <source>
        <dbReference type="EMBL" id="MBH8562061.1"/>
    </source>
</evidence>
<dbReference type="Pfam" id="PF14516">
    <property type="entry name" value="AAA_35"/>
    <property type="match status" value="1"/>
</dbReference>
<dbReference type="Proteomes" id="UP000632766">
    <property type="component" value="Unassembled WGS sequence"/>
</dbReference>
<protein>
    <submittedName>
        <fullName evidence="1">AAA-like domain-containing protein</fullName>
    </submittedName>
</protein>
<dbReference type="Pfam" id="PF13365">
    <property type="entry name" value="Trypsin_2"/>
    <property type="match status" value="1"/>
</dbReference>
<dbReference type="SUPFAM" id="SSF52540">
    <property type="entry name" value="P-loop containing nucleoside triphosphate hydrolases"/>
    <property type="match status" value="1"/>
</dbReference>
<keyword evidence="2" id="KW-1185">Reference proteome</keyword>
<name>A0A8J7HLY4_9NOST</name>
<sequence>MSWDLVKACTVAIATPEGNIQGTGFFISPTGHLLTCAHVVESVGGWEKVRINGQKVELIYLGAQKRHDFAILQLPGYQGKVVTLSLSFEPGNQFRSIGYGRSLEYPKGATIEGSITDANHSSDFDNLPMLRLRTMADSQEIIDGYSGSPVFDIQLQAVVGMIAAFDGKQGGLAVPLSTVQENWPELTGLLYPEIATELEFPFFDEAFYNDCYKEIKKPGALIRLQAPLQWGKTYLMTQILYYGTQQGYQAVRVDFQEPEKEVFNCLKRFLQWFCGKIAGELNLPYSLTENWQGVLGANSKCTNYFEKYLLPAISSSLILGLDNVDVIFSHEKIAGDFLPLLRTWHENAKSKAIWKKLRLVIAYSKEEYILGKNKSPFNVGMAVEIPELNQGQVQNLVQHLKLGWNEQQVTQLMEMVGGHPWLVKKALYKIARREMTLKELLQIAPTDGGLYGDHLYHQLSILQQDSELLTAMKQVADANTPIKIDIRKASKLRNMRLVKYSGNCVTPLCDLYRQYFCDYL</sequence>
<reference evidence="1 2" key="1">
    <citation type="journal article" date="2021" name="Int. J. Syst. Evol. Microbiol.">
        <title>Amazonocrinis nigriterrae gen. nov., sp. nov., Atlanticothrix silvestris gen. nov., sp. nov. and Dendronalium phyllosphericum gen. nov., sp. nov., nostocacean cyanobacteria from Brazilian environments.</title>
        <authorList>
            <person name="Alvarenga D.O."/>
            <person name="Andreote A.P.D."/>
            <person name="Branco L.H.Z."/>
            <person name="Delbaje E."/>
            <person name="Cruz R.B."/>
            <person name="Varani A.M."/>
            <person name="Fiore M.F."/>
        </authorList>
    </citation>
    <scope>NUCLEOTIDE SEQUENCE [LARGE SCALE GENOMIC DNA]</scope>
    <source>
        <strain evidence="1 2">CENA67</strain>
    </source>
</reference>
<dbReference type="RefSeq" id="WP_198124037.1">
    <property type="nucleotide sequence ID" value="NZ_JAECZC010000009.1"/>
</dbReference>
<gene>
    <name evidence="1" type="ORF">I8748_07720</name>
</gene>
<dbReference type="PANTHER" id="PTHR43019">
    <property type="entry name" value="SERINE ENDOPROTEASE DEGS"/>
    <property type="match status" value="1"/>
</dbReference>
<accession>A0A8J7HLY4</accession>
<dbReference type="InterPro" id="IPR027417">
    <property type="entry name" value="P-loop_NTPase"/>
</dbReference>
<comment type="caution">
    <text evidence="1">The sequence shown here is derived from an EMBL/GenBank/DDBJ whole genome shotgun (WGS) entry which is preliminary data.</text>
</comment>
<dbReference type="PANTHER" id="PTHR43019:SF23">
    <property type="entry name" value="PROTEASE DO-LIKE 5, CHLOROPLASTIC"/>
    <property type="match status" value="1"/>
</dbReference>
<evidence type="ECO:0000313" key="2">
    <source>
        <dbReference type="Proteomes" id="UP000632766"/>
    </source>
</evidence>
<proteinExistence type="predicted"/>
<organism evidence="1 2">
    <name type="scientific">Amazonocrinis nigriterrae CENA67</name>
    <dbReference type="NCBI Taxonomy" id="2794033"/>
    <lineage>
        <taxon>Bacteria</taxon>
        <taxon>Bacillati</taxon>
        <taxon>Cyanobacteriota</taxon>
        <taxon>Cyanophyceae</taxon>
        <taxon>Nostocales</taxon>
        <taxon>Nostocaceae</taxon>
        <taxon>Amazonocrinis</taxon>
        <taxon>Amazonocrinis nigriterrae</taxon>
    </lineage>
</organism>